<reference evidence="1 2" key="3">
    <citation type="journal article" date="2017" name="Mol. Plant Pathol.">
        <title>A gapless genome sequence of the fungus Botrytis cinerea.</title>
        <authorList>
            <person name="Van Kan J.A."/>
            <person name="Stassen J.H."/>
            <person name="Mosbach A."/>
            <person name="Van Der Lee T.A."/>
            <person name="Faino L."/>
            <person name="Farmer A.D."/>
            <person name="Papasotiriou D.G."/>
            <person name="Zhou S."/>
            <person name="Seidl M.F."/>
            <person name="Cottam E."/>
            <person name="Edel D."/>
            <person name="Hahn M."/>
            <person name="Schwartz D.C."/>
            <person name="Dietrich R.A."/>
            <person name="Widdison S."/>
            <person name="Scalliet G."/>
        </authorList>
    </citation>
    <scope>NUCLEOTIDE SEQUENCE [LARGE SCALE GENOMIC DNA]</scope>
    <source>
        <strain evidence="1 2">B05.10</strain>
    </source>
</reference>
<dbReference type="Proteomes" id="UP000001798">
    <property type="component" value="Chromosome 9"/>
</dbReference>
<dbReference type="PANTHER" id="PTHR43611:SF3">
    <property type="entry name" value="FLAVIN MONONUCLEOTIDE HYDROLASE 1, CHLOROPLATIC"/>
    <property type="match status" value="1"/>
</dbReference>
<dbReference type="SUPFAM" id="SSF56784">
    <property type="entry name" value="HAD-like"/>
    <property type="match status" value="1"/>
</dbReference>
<dbReference type="OrthoDB" id="2012566at2759"/>
<evidence type="ECO:0000313" key="2">
    <source>
        <dbReference type="Proteomes" id="UP000001798"/>
    </source>
</evidence>
<keyword evidence="2" id="KW-1185">Reference proteome</keyword>
<organism evidence="1 2">
    <name type="scientific">Botryotinia fuckeliana (strain B05.10)</name>
    <name type="common">Noble rot fungus</name>
    <name type="synonym">Botrytis cinerea</name>
    <dbReference type="NCBI Taxonomy" id="332648"/>
    <lineage>
        <taxon>Eukaryota</taxon>
        <taxon>Fungi</taxon>
        <taxon>Dikarya</taxon>
        <taxon>Ascomycota</taxon>
        <taxon>Pezizomycotina</taxon>
        <taxon>Leotiomycetes</taxon>
        <taxon>Helotiales</taxon>
        <taxon>Sclerotiniaceae</taxon>
        <taxon>Botrytis</taxon>
    </lineage>
</organism>
<reference evidence="1 2" key="1">
    <citation type="journal article" date="2011" name="PLoS Genet.">
        <title>Genomic analysis of the necrotrophic fungal pathogens Sclerotinia sclerotiorum and Botrytis cinerea.</title>
        <authorList>
            <person name="Amselem J."/>
            <person name="Cuomo C.A."/>
            <person name="van Kan J.A."/>
            <person name="Viaud M."/>
            <person name="Benito E.P."/>
            <person name="Couloux A."/>
            <person name="Coutinho P.M."/>
            <person name="de Vries R.P."/>
            <person name="Dyer P.S."/>
            <person name="Fillinger S."/>
            <person name="Fournier E."/>
            <person name="Gout L."/>
            <person name="Hahn M."/>
            <person name="Kohn L."/>
            <person name="Lapalu N."/>
            <person name="Plummer K.M."/>
            <person name="Pradier J.M."/>
            <person name="Quevillon E."/>
            <person name="Sharon A."/>
            <person name="Simon A."/>
            <person name="ten Have A."/>
            <person name="Tudzynski B."/>
            <person name="Tudzynski P."/>
            <person name="Wincker P."/>
            <person name="Andrew M."/>
            <person name="Anthouard V."/>
            <person name="Beever R.E."/>
            <person name="Beffa R."/>
            <person name="Benoit I."/>
            <person name="Bouzid O."/>
            <person name="Brault B."/>
            <person name="Chen Z."/>
            <person name="Choquer M."/>
            <person name="Collemare J."/>
            <person name="Cotton P."/>
            <person name="Danchin E.G."/>
            <person name="Da Silva C."/>
            <person name="Gautier A."/>
            <person name="Giraud C."/>
            <person name="Giraud T."/>
            <person name="Gonzalez C."/>
            <person name="Grossetete S."/>
            <person name="Guldener U."/>
            <person name="Henrissat B."/>
            <person name="Howlett B.J."/>
            <person name="Kodira C."/>
            <person name="Kretschmer M."/>
            <person name="Lappartient A."/>
            <person name="Leroch M."/>
            <person name="Levis C."/>
            <person name="Mauceli E."/>
            <person name="Neuveglise C."/>
            <person name="Oeser B."/>
            <person name="Pearson M."/>
            <person name="Poulain J."/>
            <person name="Poussereau N."/>
            <person name="Quesneville H."/>
            <person name="Rascle C."/>
            <person name="Schumacher J."/>
            <person name="Segurens B."/>
            <person name="Sexton A."/>
            <person name="Silva E."/>
            <person name="Sirven C."/>
            <person name="Soanes D.M."/>
            <person name="Talbot N.J."/>
            <person name="Templeton M."/>
            <person name="Yandava C."/>
            <person name="Yarden O."/>
            <person name="Zeng Q."/>
            <person name="Rollins J.A."/>
            <person name="Lebrun M.H."/>
            <person name="Dickman M."/>
        </authorList>
    </citation>
    <scope>NUCLEOTIDE SEQUENCE [LARGE SCALE GENOMIC DNA]</scope>
    <source>
        <strain evidence="1 2">B05.10</strain>
    </source>
</reference>
<dbReference type="InterPro" id="IPR023198">
    <property type="entry name" value="PGP-like_dom2"/>
</dbReference>
<dbReference type="AlphaFoldDB" id="A0A384JT55"/>
<dbReference type="PANTHER" id="PTHR43611">
    <property type="entry name" value="ALPHA-D-GLUCOSE 1-PHOSPHATE PHOSPHATASE"/>
    <property type="match status" value="1"/>
</dbReference>
<name>A0A384JT55_BOTFB</name>
<sequence>MDFLYVPPRAIVFDLDDVLFKWSVAIDATTTKVSPRYLEMIRSTPIWYSYERGEITQNVCYELSAEKFSLSASDIAEAFAQARACLQSDHVIVAFIRKLKIDPAVQVYAMCNFGKEDFDELATKMDWKLFDGVFPSAEAGMRKPELGFYRNVLDRIDLAGSQVLFIDGKKENVDTARALGIRRFVFGNSTIGSLSQTFHSPIGKGWRWLYQNANKCDSFTTNQVTFADNFAKLLIMETLQDQSIVNLSWGSRKTWNFFADVDERGSFPDDLDTTSLALIAMPPSSKTVSAVLDKMAEHANNDGTFQTYFDRSKKRVDPIVSANILACFYSYNRGHEFARTLQLVYCMLLERSYLQGTRYYSTPDICLGFIARLLRSSNDSHLHITLGPILKSRVGERIGLNGSALDLAMRITTCVQMGVSCESDRRALLDMQCGDGSWEAGWMYQYGSNGVKIGNCAVTTAMAVAALSSAKISSVSIMKPSDIIQNTLA</sequence>
<dbReference type="GeneID" id="5426647"/>
<protein>
    <recommendedName>
        <fullName evidence="3">Had-like protein</fullName>
    </recommendedName>
</protein>
<evidence type="ECO:0000313" key="1">
    <source>
        <dbReference type="EMBL" id="ATZ53768.1"/>
    </source>
</evidence>
<dbReference type="Gene3D" id="1.10.150.240">
    <property type="entry name" value="Putative phosphatase, domain 2"/>
    <property type="match status" value="1"/>
</dbReference>
<dbReference type="InterPro" id="IPR036412">
    <property type="entry name" value="HAD-like_sf"/>
</dbReference>
<dbReference type="RefSeq" id="XP_024551024.1">
    <property type="nucleotide sequence ID" value="XM_024695230.1"/>
</dbReference>
<dbReference type="EMBL" id="CP009813">
    <property type="protein sequence ID" value="ATZ53768.1"/>
    <property type="molecule type" value="Genomic_DNA"/>
</dbReference>
<gene>
    <name evidence="1" type="ORF">BCIN_09g05440</name>
</gene>
<reference evidence="1 2" key="2">
    <citation type="journal article" date="2012" name="Eukaryot. Cell">
        <title>Genome update of Botrytis cinerea strains B05.10 and T4.</title>
        <authorList>
            <person name="Staats M."/>
            <person name="van Kan J.A."/>
        </authorList>
    </citation>
    <scope>NUCLEOTIDE SEQUENCE [LARGE SCALE GENOMIC DNA]</scope>
    <source>
        <strain evidence="1 2">B05.10</strain>
    </source>
</reference>
<dbReference type="Gene3D" id="3.40.50.1000">
    <property type="entry name" value="HAD superfamily/HAD-like"/>
    <property type="match status" value="1"/>
</dbReference>
<evidence type="ECO:0008006" key="3">
    <source>
        <dbReference type="Google" id="ProtNLM"/>
    </source>
</evidence>
<accession>A0A384JT55</accession>
<dbReference type="KEGG" id="bfu:BCIN_09g05440"/>
<proteinExistence type="predicted"/>
<dbReference type="VEuPathDB" id="FungiDB:Bcin09g05440"/>
<dbReference type="InterPro" id="IPR023214">
    <property type="entry name" value="HAD_sf"/>
</dbReference>